<dbReference type="SUPFAM" id="SSF103473">
    <property type="entry name" value="MFS general substrate transporter"/>
    <property type="match status" value="1"/>
</dbReference>
<keyword evidence="4 6" id="KW-1133">Transmembrane helix</keyword>
<feature type="transmembrane region" description="Helical" evidence="6">
    <location>
        <begin position="194"/>
        <end position="216"/>
    </location>
</feature>
<comment type="subcellular location">
    <subcellularLocation>
        <location evidence="1">Membrane</location>
        <topology evidence="1">Multi-pass membrane protein</topology>
    </subcellularLocation>
</comment>
<dbReference type="AlphaFoldDB" id="A0A4Y9ZVM2"/>
<dbReference type="OrthoDB" id="6730379at2759"/>
<dbReference type="InterPro" id="IPR036259">
    <property type="entry name" value="MFS_trans_sf"/>
</dbReference>
<feature type="transmembrane region" description="Helical" evidence="6">
    <location>
        <begin position="160"/>
        <end position="182"/>
    </location>
</feature>
<organism evidence="8 9">
    <name type="scientific">Hericium alpestre</name>
    <dbReference type="NCBI Taxonomy" id="135208"/>
    <lineage>
        <taxon>Eukaryota</taxon>
        <taxon>Fungi</taxon>
        <taxon>Dikarya</taxon>
        <taxon>Basidiomycota</taxon>
        <taxon>Agaricomycotina</taxon>
        <taxon>Agaricomycetes</taxon>
        <taxon>Russulales</taxon>
        <taxon>Hericiaceae</taxon>
        <taxon>Hericium</taxon>
    </lineage>
</organism>
<feature type="transmembrane region" description="Helical" evidence="6">
    <location>
        <begin position="105"/>
        <end position="121"/>
    </location>
</feature>
<dbReference type="PANTHER" id="PTHR43791">
    <property type="entry name" value="PERMEASE-RELATED"/>
    <property type="match status" value="1"/>
</dbReference>
<evidence type="ECO:0000256" key="4">
    <source>
        <dbReference type="ARBA" id="ARBA00022989"/>
    </source>
</evidence>
<evidence type="ECO:0000313" key="8">
    <source>
        <dbReference type="EMBL" id="TFY77931.1"/>
    </source>
</evidence>
<feature type="transmembrane region" description="Helical" evidence="6">
    <location>
        <begin position="228"/>
        <end position="248"/>
    </location>
</feature>
<keyword evidence="5 6" id="KW-0472">Membrane</keyword>
<dbReference type="InterPro" id="IPR011701">
    <property type="entry name" value="MFS"/>
</dbReference>
<evidence type="ECO:0000256" key="6">
    <source>
        <dbReference type="SAM" id="Phobius"/>
    </source>
</evidence>
<sequence>MSSPVFDDVHEKADGSPCPRSVVKVDKRAVDVAALFLQDFDGANEVELNAEEAEKLRRKIDWHLMPLMCILYLMTFADKTTLGQSAVLGIHLEYRQSAHLDQTQFNWLGTVFYVAYLAFQYPQGWALQHFPAAKWMCVNIVVWAIALLCHAACRSFGALLVVRIIMGVCEGAIASGFLLVTGMFYTRAEQVERVGYWCSMNGVAAVLLGLMGFGVLHIHTSSFKPWQWLTTITGVLTLVVALAFWIYFPDSPTSAWFLTPAERAAAVHRIRANQTGVENKVWKREQFVETLTDPKTWVFALFSIVTQLLNSLTNQRQIIVNQFGFDTIDTTLVGCVDGVVQGMSHSLLET</sequence>
<reference evidence="8 9" key="1">
    <citation type="submission" date="2019-02" db="EMBL/GenBank/DDBJ databases">
        <title>Genome sequencing of the rare red list fungi Hericium alpestre (H. flagellum).</title>
        <authorList>
            <person name="Buettner E."/>
            <person name="Kellner H."/>
        </authorList>
    </citation>
    <scope>NUCLEOTIDE SEQUENCE [LARGE SCALE GENOMIC DNA]</scope>
    <source>
        <strain evidence="8 9">DSM 108284</strain>
    </source>
</reference>
<dbReference type="Proteomes" id="UP000298061">
    <property type="component" value="Unassembled WGS sequence"/>
</dbReference>
<proteinExistence type="predicted"/>
<comment type="caution">
    <text evidence="8">The sequence shown here is derived from an EMBL/GenBank/DDBJ whole genome shotgun (WGS) entry which is preliminary data.</text>
</comment>
<keyword evidence="2" id="KW-0813">Transport</keyword>
<evidence type="ECO:0000313" key="9">
    <source>
        <dbReference type="Proteomes" id="UP000298061"/>
    </source>
</evidence>
<evidence type="ECO:0000259" key="7">
    <source>
        <dbReference type="PROSITE" id="PS50850"/>
    </source>
</evidence>
<protein>
    <recommendedName>
        <fullName evidence="7">Major facilitator superfamily (MFS) profile domain-containing protein</fullName>
    </recommendedName>
</protein>
<gene>
    <name evidence="8" type="ORF">EWM64_g6082</name>
</gene>
<dbReference type="PANTHER" id="PTHR43791:SF63">
    <property type="entry name" value="HIGH AFFINITY CYSTEINE TRANSPORTER"/>
    <property type="match status" value="1"/>
</dbReference>
<dbReference type="STRING" id="135208.A0A4Y9ZVM2"/>
<dbReference type="Pfam" id="PF07690">
    <property type="entry name" value="MFS_1"/>
    <property type="match status" value="1"/>
</dbReference>
<dbReference type="EMBL" id="SFCI01000789">
    <property type="protein sequence ID" value="TFY77931.1"/>
    <property type="molecule type" value="Genomic_DNA"/>
</dbReference>
<accession>A0A4Y9ZVM2</accession>
<dbReference type="GO" id="GO:0016020">
    <property type="term" value="C:membrane"/>
    <property type="evidence" value="ECO:0007669"/>
    <property type="project" value="UniProtKB-SubCell"/>
</dbReference>
<dbReference type="InterPro" id="IPR020846">
    <property type="entry name" value="MFS_dom"/>
</dbReference>
<dbReference type="GO" id="GO:0022857">
    <property type="term" value="F:transmembrane transporter activity"/>
    <property type="evidence" value="ECO:0007669"/>
    <property type="project" value="InterPro"/>
</dbReference>
<dbReference type="PROSITE" id="PS50850">
    <property type="entry name" value="MFS"/>
    <property type="match status" value="1"/>
</dbReference>
<feature type="domain" description="Major facilitator superfamily (MFS) profile" evidence="7">
    <location>
        <begin position="64"/>
        <end position="350"/>
    </location>
</feature>
<evidence type="ECO:0000256" key="3">
    <source>
        <dbReference type="ARBA" id="ARBA00022692"/>
    </source>
</evidence>
<keyword evidence="9" id="KW-1185">Reference proteome</keyword>
<evidence type="ECO:0000256" key="5">
    <source>
        <dbReference type="ARBA" id="ARBA00023136"/>
    </source>
</evidence>
<name>A0A4Y9ZVM2_9AGAM</name>
<dbReference type="Gene3D" id="1.20.1250.20">
    <property type="entry name" value="MFS general substrate transporter like domains"/>
    <property type="match status" value="1"/>
</dbReference>
<evidence type="ECO:0000256" key="1">
    <source>
        <dbReference type="ARBA" id="ARBA00004141"/>
    </source>
</evidence>
<keyword evidence="3 6" id="KW-0812">Transmembrane</keyword>
<evidence type="ECO:0000256" key="2">
    <source>
        <dbReference type="ARBA" id="ARBA00022448"/>
    </source>
</evidence>